<sequence length="120" mass="13764">MKAIYILLGFLSLGLGILGAFLPLLPTTPFLLLAVFCFAKGSERLHNWIIQTQLYKNHLQSFSEERALTLKTKIRILCFSTAMLAAGFYFTPTIYGKVAILLGLLIHYWIFFFWIKTIKE</sequence>
<feature type="transmembrane region" description="Helical" evidence="2">
    <location>
        <begin position="6"/>
        <end position="39"/>
    </location>
</feature>
<gene>
    <name evidence="3" type="primary">ybaN</name>
    <name evidence="3" type="ORF">NCTC11296_01518</name>
</gene>
<reference evidence="3 4" key="1">
    <citation type="submission" date="2018-06" db="EMBL/GenBank/DDBJ databases">
        <authorList>
            <consortium name="Pathogen Informatics"/>
            <person name="Doyle S."/>
        </authorList>
    </citation>
    <scope>NUCLEOTIDE SEQUENCE [LARGE SCALE GENOMIC DNA]</scope>
    <source>
        <strain evidence="3 4">NCTC11296</strain>
    </source>
</reference>
<proteinExistence type="predicted"/>
<evidence type="ECO:0000256" key="2">
    <source>
        <dbReference type="SAM" id="Phobius"/>
    </source>
</evidence>
<dbReference type="PANTHER" id="PTHR35813:SF1">
    <property type="entry name" value="INNER MEMBRANE PROTEIN YBAN"/>
    <property type="match status" value="1"/>
</dbReference>
<evidence type="ECO:0000256" key="1">
    <source>
        <dbReference type="PIRNR" id="PIRNR016789"/>
    </source>
</evidence>
<keyword evidence="1 2" id="KW-0472">Membrane</keyword>
<dbReference type="Pfam" id="PF04304">
    <property type="entry name" value="DUF454"/>
    <property type="match status" value="1"/>
</dbReference>
<dbReference type="Proteomes" id="UP000254465">
    <property type="component" value="Unassembled WGS sequence"/>
</dbReference>
<name>A0A377I8K0_AVIPA</name>
<organism evidence="3 4">
    <name type="scientific">Avibacterium paragallinarum</name>
    <name type="common">Haemophilus gallinarum</name>
    <dbReference type="NCBI Taxonomy" id="728"/>
    <lineage>
        <taxon>Bacteria</taxon>
        <taxon>Pseudomonadati</taxon>
        <taxon>Pseudomonadota</taxon>
        <taxon>Gammaproteobacteria</taxon>
        <taxon>Pasteurellales</taxon>
        <taxon>Pasteurellaceae</taxon>
        <taxon>Avibacterium</taxon>
    </lineage>
</organism>
<dbReference type="GO" id="GO:0005886">
    <property type="term" value="C:plasma membrane"/>
    <property type="evidence" value="ECO:0007669"/>
    <property type="project" value="UniProtKB-SubCell"/>
</dbReference>
<dbReference type="RefSeq" id="WP_017806109.1">
    <property type="nucleotide sequence ID" value="NZ_JBANLW010000009.1"/>
</dbReference>
<evidence type="ECO:0000313" key="3">
    <source>
        <dbReference type="EMBL" id="STO71606.1"/>
    </source>
</evidence>
<dbReference type="PIRSF" id="PIRSF016789">
    <property type="entry name" value="DUF454"/>
    <property type="match status" value="1"/>
</dbReference>
<keyword evidence="1" id="KW-0997">Cell inner membrane</keyword>
<keyword evidence="1" id="KW-1003">Cell membrane</keyword>
<protein>
    <recommendedName>
        <fullName evidence="1">Inner membrane protein</fullName>
    </recommendedName>
</protein>
<keyword evidence="2" id="KW-0812">Transmembrane</keyword>
<keyword evidence="2" id="KW-1133">Transmembrane helix</keyword>
<accession>A0A377I8K0</accession>
<dbReference type="PANTHER" id="PTHR35813">
    <property type="entry name" value="INNER MEMBRANE PROTEIN YBAN"/>
    <property type="match status" value="1"/>
</dbReference>
<dbReference type="EMBL" id="UGHK01000002">
    <property type="protein sequence ID" value="STO71606.1"/>
    <property type="molecule type" value="Genomic_DNA"/>
</dbReference>
<feature type="transmembrane region" description="Helical" evidence="2">
    <location>
        <begin position="98"/>
        <end position="115"/>
    </location>
</feature>
<evidence type="ECO:0000313" key="4">
    <source>
        <dbReference type="Proteomes" id="UP000254465"/>
    </source>
</evidence>
<dbReference type="AlphaFoldDB" id="A0A377I8K0"/>
<comment type="subcellular location">
    <subcellularLocation>
        <location evidence="1">Cell inner membrane</location>
        <topology evidence="1">Multi-pass membrane protein</topology>
    </subcellularLocation>
</comment>
<dbReference type="InterPro" id="IPR007401">
    <property type="entry name" value="DUF454"/>
</dbReference>